<dbReference type="InterPro" id="IPR023210">
    <property type="entry name" value="NADP_OxRdtase_dom"/>
</dbReference>
<dbReference type="Gene3D" id="3.20.20.100">
    <property type="entry name" value="NADP-dependent oxidoreductase domain"/>
    <property type="match status" value="1"/>
</dbReference>
<accession>A0A1H0BI43</accession>
<dbReference type="GO" id="GO:0016491">
    <property type="term" value="F:oxidoreductase activity"/>
    <property type="evidence" value="ECO:0007669"/>
    <property type="project" value="UniProtKB-KW"/>
</dbReference>
<dbReference type="EMBL" id="FNIL01000001">
    <property type="protein sequence ID" value="SDN45083.1"/>
    <property type="molecule type" value="Genomic_DNA"/>
</dbReference>
<name>A0A1H0BI43_9BACI</name>
<protein>
    <submittedName>
        <fullName evidence="3">Predicted oxidoreductase</fullName>
    </submittedName>
</protein>
<dbReference type="PANTHER" id="PTHR43364:SF4">
    <property type="entry name" value="NAD(P)-LINKED OXIDOREDUCTASE SUPERFAMILY PROTEIN"/>
    <property type="match status" value="1"/>
</dbReference>
<sequence>MKSPRRKLGLSDLELSPVGLGCWQFSKGSNTIGKYWDTVEDNEMQEIVKKSLEGGINWFDTAEIYGKGASERGLAFALDNLEVTFDEAKIATKWWPALRKASNILHSIEARKDALNQRPIELYQIHQPFSFSSIDKQMEAMSKLMRDGHIKNIGISNFSEKAMRKAHASLQNYGSPLISNQMKYSLLDRRIESNGFLKTAKELDIAVIAYSPLEQGLLTGKFHDNPEIIKGSSGPRKWMNKFKENGLQKTAPLIKVLQKYAEKYGVSVSQVVLNWMIYYHGENMFVIPGASKVKQAEDNAGAMSFKLSEEELEDISEASWRVQLY</sequence>
<dbReference type="RefSeq" id="WP_090840924.1">
    <property type="nucleotide sequence ID" value="NZ_FNIL01000001.1"/>
</dbReference>
<dbReference type="InterPro" id="IPR050523">
    <property type="entry name" value="AKR_Detox_Biosynth"/>
</dbReference>
<dbReference type="PROSITE" id="PS00062">
    <property type="entry name" value="ALDOKETO_REDUCTASE_2"/>
    <property type="match status" value="1"/>
</dbReference>
<dbReference type="InterPro" id="IPR036812">
    <property type="entry name" value="NAD(P)_OxRdtase_dom_sf"/>
</dbReference>
<evidence type="ECO:0000313" key="4">
    <source>
        <dbReference type="Proteomes" id="UP000198778"/>
    </source>
</evidence>
<feature type="domain" description="NADP-dependent oxidoreductase" evidence="2">
    <location>
        <begin position="24"/>
        <end position="318"/>
    </location>
</feature>
<dbReference type="PANTHER" id="PTHR43364">
    <property type="entry name" value="NADH-SPECIFIC METHYLGLYOXAL REDUCTASE-RELATED"/>
    <property type="match status" value="1"/>
</dbReference>
<keyword evidence="1" id="KW-0560">Oxidoreductase</keyword>
<dbReference type="PRINTS" id="PR00069">
    <property type="entry name" value="ALDKETRDTASE"/>
</dbReference>
<dbReference type="Pfam" id="PF00248">
    <property type="entry name" value="Aldo_ket_red"/>
    <property type="match status" value="1"/>
</dbReference>
<keyword evidence="4" id="KW-1185">Reference proteome</keyword>
<dbReference type="InterPro" id="IPR018170">
    <property type="entry name" value="Aldo/ket_reductase_CS"/>
</dbReference>
<evidence type="ECO:0000256" key="1">
    <source>
        <dbReference type="ARBA" id="ARBA00023002"/>
    </source>
</evidence>
<dbReference type="SUPFAM" id="SSF51430">
    <property type="entry name" value="NAD(P)-linked oxidoreductase"/>
    <property type="match status" value="1"/>
</dbReference>
<reference evidence="4" key="1">
    <citation type="submission" date="2016-10" db="EMBL/GenBank/DDBJ databases">
        <authorList>
            <person name="Varghese N."/>
            <person name="Submissions S."/>
        </authorList>
    </citation>
    <scope>NUCLEOTIDE SEQUENCE [LARGE SCALE GENOMIC DNA]</scope>
    <source>
        <strain evidence="4">CGMCC 1.10369</strain>
    </source>
</reference>
<gene>
    <name evidence="3" type="ORF">SAMN04488053_101887</name>
</gene>
<dbReference type="AlphaFoldDB" id="A0A1H0BI43"/>
<evidence type="ECO:0000259" key="2">
    <source>
        <dbReference type="Pfam" id="PF00248"/>
    </source>
</evidence>
<organism evidence="3 4">
    <name type="scientific">Alkalicoccus daliensis</name>
    <dbReference type="NCBI Taxonomy" id="745820"/>
    <lineage>
        <taxon>Bacteria</taxon>
        <taxon>Bacillati</taxon>
        <taxon>Bacillota</taxon>
        <taxon>Bacilli</taxon>
        <taxon>Bacillales</taxon>
        <taxon>Bacillaceae</taxon>
        <taxon>Alkalicoccus</taxon>
    </lineage>
</organism>
<dbReference type="Proteomes" id="UP000198778">
    <property type="component" value="Unassembled WGS sequence"/>
</dbReference>
<proteinExistence type="predicted"/>
<dbReference type="STRING" id="745820.SAMN04488053_101887"/>
<evidence type="ECO:0000313" key="3">
    <source>
        <dbReference type="EMBL" id="SDN45083.1"/>
    </source>
</evidence>
<dbReference type="InterPro" id="IPR020471">
    <property type="entry name" value="AKR"/>
</dbReference>
<dbReference type="OrthoDB" id="9773828at2"/>